<evidence type="ECO:0000313" key="1">
    <source>
        <dbReference type="EMBL" id="SVA02942.1"/>
    </source>
</evidence>
<dbReference type="SUPFAM" id="SSF56935">
    <property type="entry name" value="Porins"/>
    <property type="match status" value="1"/>
</dbReference>
<reference evidence="1" key="1">
    <citation type="submission" date="2018-05" db="EMBL/GenBank/DDBJ databases">
        <authorList>
            <person name="Lanie J.A."/>
            <person name="Ng W.-L."/>
            <person name="Kazmierczak K.M."/>
            <person name="Andrzejewski T.M."/>
            <person name="Davidsen T.M."/>
            <person name="Wayne K.J."/>
            <person name="Tettelin H."/>
            <person name="Glass J.I."/>
            <person name="Rusch D."/>
            <person name="Podicherti R."/>
            <person name="Tsui H.-C.T."/>
            <person name="Winkler M.E."/>
        </authorList>
    </citation>
    <scope>NUCLEOTIDE SEQUENCE</scope>
</reference>
<sequence>MKKLLIALLLILPVQVLASDIVDSLNIGAGLRSAYTEVKDEDSSDFNVQSVRLYIDGQFSEKVKFTLNTECEGCAFGKSKKDISILDAIVRFELNDSFNLWIGRMLTPADRIEMNGPYYALSWNQYTVPLLPSDQLGQAGLLGRDEGVTVWGKKGKFQYAAGLFNGVEGGPNQDDNLLFAGRVAYNFLDMEQNPGYYTSSTYFGKGGDIFTVGLSYQSQTDGTGTAAEAGDFEATILDVLFEKPLGGGVVTLEGEYKMFDADLSAAALADPACFCLFDGESYFVTAAYLFPLGSKHLQPYIRYTSNEPDFIGMEDSDLVEIGVNYVIKSHNLRFNFNTTDGDANLTGTPGADVQSFSLGVQVQI</sequence>
<organism evidence="1">
    <name type="scientific">marine metagenome</name>
    <dbReference type="NCBI Taxonomy" id="408172"/>
    <lineage>
        <taxon>unclassified sequences</taxon>
        <taxon>metagenomes</taxon>
        <taxon>ecological metagenomes</taxon>
    </lineage>
</organism>
<dbReference type="AlphaFoldDB" id="A0A381SFT6"/>
<protein>
    <recommendedName>
        <fullName evidence="2">Porin domain-containing protein</fullName>
    </recommendedName>
</protein>
<dbReference type="Pfam" id="PF07396">
    <property type="entry name" value="Porin_O_P"/>
    <property type="match status" value="1"/>
</dbReference>
<dbReference type="InterPro" id="IPR010870">
    <property type="entry name" value="Porin_O/P"/>
</dbReference>
<name>A0A381SFT6_9ZZZZ</name>
<accession>A0A381SFT6</accession>
<evidence type="ECO:0008006" key="2">
    <source>
        <dbReference type="Google" id="ProtNLM"/>
    </source>
</evidence>
<dbReference type="InterPro" id="IPR023614">
    <property type="entry name" value="Porin_dom_sf"/>
</dbReference>
<dbReference type="EMBL" id="UINC01003058">
    <property type="protein sequence ID" value="SVA02942.1"/>
    <property type="molecule type" value="Genomic_DNA"/>
</dbReference>
<gene>
    <name evidence="1" type="ORF">METZ01_LOCUS55796</name>
</gene>
<dbReference type="Gene3D" id="2.40.160.10">
    <property type="entry name" value="Porin"/>
    <property type="match status" value="1"/>
</dbReference>
<proteinExistence type="predicted"/>